<dbReference type="EMBL" id="CAMXCT010002610">
    <property type="protein sequence ID" value="CAI3999304.1"/>
    <property type="molecule type" value="Genomic_DNA"/>
</dbReference>
<gene>
    <name evidence="4" type="ORF">C1SCF055_LOCUS25523</name>
</gene>
<evidence type="ECO:0000313" key="5">
    <source>
        <dbReference type="EMBL" id="CAL1152679.1"/>
    </source>
</evidence>
<evidence type="ECO:0000313" key="7">
    <source>
        <dbReference type="Proteomes" id="UP001152797"/>
    </source>
</evidence>
<dbReference type="GO" id="GO:0003723">
    <property type="term" value="F:RNA binding"/>
    <property type="evidence" value="ECO:0007669"/>
    <property type="project" value="UniProtKB-UniRule"/>
</dbReference>
<protein>
    <submittedName>
        <fullName evidence="6">RRM domain-containing protein</fullName>
    </submittedName>
</protein>
<dbReference type="SUPFAM" id="SSF54928">
    <property type="entry name" value="RNA-binding domain, RBD"/>
    <property type="match status" value="1"/>
</dbReference>
<dbReference type="Proteomes" id="UP001152797">
    <property type="component" value="Unassembled WGS sequence"/>
</dbReference>
<sequence>MSFTIPIIAACQAGIGLGPSNHSSHSSREDAGPAMNLQVSISIPIKDLLEAFTLFGDAVASPPVPRKQVTLSPPSASASSPKTVVPLRRQNGPLGPELGTFGTPATWESVPIMGRVGPSSGRPSGPQPNLGRYLVHMSNLSKRISKYHGVQLQKLFTEQVGPVECQMEKGSATMAFSTQEQADEAVNKYNGGILELTASKGKEAASSAEAGSLALFSYSRSLTLVEDRLGPLSNCGLVRGEGWVTVFRNAMASELKNHRGEGAVEWKGSFIKVCHLQERPL</sequence>
<evidence type="ECO:0000313" key="4">
    <source>
        <dbReference type="EMBL" id="CAI3999304.1"/>
    </source>
</evidence>
<dbReference type="InterPro" id="IPR000504">
    <property type="entry name" value="RRM_dom"/>
</dbReference>
<accession>A0A9P1G373</accession>
<dbReference type="AlphaFoldDB" id="A0A9P1G373"/>
<evidence type="ECO:0000313" key="6">
    <source>
        <dbReference type="EMBL" id="CAL4786616.1"/>
    </source>
</evidence>
<organism evidence="4">
    <name type="scientific">Cladocopium goreaui</name>
    <dbReference type="NCBI Taxonomy" id="2562237"/>
    <lineage>
        <taxon>Eukaryota</taxon>
        <taxon>Sar</taxon>
        <taxon>Alveolata</taxon>
        <taxon>Dinophyceae</taxon>
        <taxon>Suessiales</taxon>
        <taxon>Symbiodiniaceae</taxon>
        <taxon>Cladocopium</taxon>
    </lineage>
</organism>
<comment type="caution">
    <text evidence="4">The sequence shown here is derived from an EMBL/GenBank/DDBJ whole genome shotgun (WGS) entry which is preliminary data.</text>
</comment>
<evidence type="ECO:0000256" key="2">
    <source>
        <dbReference type="SAM" id="MobiDB-lite"/>
    </source>
</evidence>
<keyword evidence="7" id="KW-1185">Reference proteome</keyword>
<dbReference type="EMBL" id="CAMXCT020002610">
    <property type="protein sequence ID" value="CAL1152679.1"/>
    <property type="molecule type" value="Genomic_DNA"/>
</dbReference>
<name>A0A9P1G373_9DINO</name>
<feature type="domain" description="RRM" evidence="3">
    <location>
        <begin position="133"/>
        <end position="203"/>
    </location>
</feature>
<dbReference type="PROSITE" id="PS50102">
    <property type="entry name" value="RRM"/>
    <property type="match status" value="1"/>
</dbReference>
<evidence type="ECO:0000256" key="1">
    <source>
        <dbReference type="PROSITE-ProRule" id="PRU00176"/>
    </source>
</evidence>
<keyword evidence="1" id="KW-0694">RNA-binding</keyword>
<feature type="region of interest" description="Disordered" evidence="2">
    <location>
        <begin position="63"/>
        <end position="101"/>
    </location>
</feature>
<dbReference type="EMBL" id="CAMXCT030002610">
    <property type="protein sequence ID" value="CAL4786616.1"/>
    <property type="molecule type" value="Genomic_DNA"/>
</dbReference>
<proteinExistence type="predicted"/>
<evidence type="ECO:0000259" key="3">
    <source>
        <dbReference type="PROSITE" id="PS50102"/>
    </source>
</evidence>
<reference evidence="4" key="1">
    <citation type="submission" date="2022-10" db="EMBL/GenBank/DDBJ databases">
        <authorList>
            <person name="Chen Y."/>
            <person name="Dougan E. K."/>
            <person name="Chan C."/>
            <person name="Rhodes N."/>
            <person name="Thang M."/>
        </authorList>
    </citation>
    <scope>NUCLEOTIDE SEQUENCE</scope>
</reference>
<reference evidence="5" key="2">
    <citation type="submission" date="2024-04" db="EMBL/GenBank/DDBJ databases">
        <authorList>
            <person name="Chen Y."/>
            <person name="Shah S."/>
            <person name="Dougan E. K."/>
            <person name="Thang M."/>
            <person name="Chan C."/>
        </authorList>
    </citation>
    <scope>NUCLEOTIDE SEQUENCE [LARGE SCALE GENOMIC DNA]</scope>
</reference>
<feature type="compositionally biased region" description="Low complexity" evidence="2">
    <location>
        <begin position="72"/>
        <end position="81"/>
    </location>
</feature>
<dbReference type="InterPro" id="IPR035979">
    <property type="entry name" value="RBD_domain_sf"/>
</dbReference>